<dbReference type="PIRSF" id="PIRSF017901">
    <property type="entry name" value="GCL"/>
    <property type="match status" value="1"/>
</dbReference>
<dbReference type="PANTHER" id="PTHR34378:SF1">
    <property type="entry name" value="GLUTAMATE--CYSTEINE LIGASE, CHLOROPLASTIC"/>
    <property type="match status" value="1"/>
</dbReference>
<dbReference type="SUPFAM" id="SSF55931">
    <property type="entry name" value="Glutamine synthetase/guanido kinase"/>
    <property type="match status" value="1"/>
</dbReference>
<evidence type="ECO:0000256" key="5">
    <source>
        <dbReference type="ARBA" id="ARBA00022528"/>
    </source>
</evidence>
<dbReference type="EC" id="6.3.2.2" evidence="13"/>
<dbReference type="InterPro" id="IPR035434">
    <property type="entry name" value="GCL_bact_plant"/>
</dbReference>
<evidence type="ECO:0000313" key="16">
    <source>
        <dbReference type="EMBL" id="WZN65236.1"/>
    </source>
</evidence>
<keyword evidence="12 14" id="KW-1015">Disulfide bond</keyword>
<dbReference type="NCBIfam" id="TIGR01436">
    <property type="entry name" value="glu_cys_lig_pln"/>
    <property type="match status" value="1"/>
</dbReference>
<evidence type="ECO:0000256" key="12">
    <source>
        <dbReference type="ARBA" id="ARBA00023157"/>
    </source>
</evidence>
<evidence type="ECO:0000256" key="14">
    <source>
        <dbReference type="PIRSR" id="PIRSR017901-50"/>
    </source>
</evidence>
<dbReference type="Pfam" id="PF04107">
    <property type="entry name" value="GCS2"/>
    <property type="match status" value="1"/>
</dbReference>
<dbReference type="PANTHER" id="PTHR34378">
    <property type="entry name" value="GLUTAMATE--CYSTEINE LIGASE, CHLOROPLASTIC"/>
    <property type="match status" value="1"/>
</dbReference>
<feature type="compositionally biased region" description="Gly residues" evidence="15">
    <location>
        <begin position="10"/>
        <end position="23"/>
    </location>
</feature>
<dbReference type="GO" id="GO:0006750">
    <property type="term" value="P:glutathione biosynthetic process"/>
    <property type="evidence" value="ECO:0007669"/>
    <property type="project" value="UniProtKB-UniRule"/>
</dbReference>
<keyword evidence="7" id="KW-0934">Plastid</keyword>
<proteinExistence type="inferred from homology"/>
<comment type="pathway">
    <text evidence="2">Sulfur metabolism; glutathione biosynthesis; glutathione from L-cysteine and L-glutamate: step 1/2.</text>
</comment>
<name>A0AAX4PHG3_9CHLO</name>
<evidence type="ECO:0000256" key="7">
    <source>
        <dbReference type="ARBA" id="ARBA00022640"/>
    </source>
</evidence>
<accession>A0AAX4PHG3</accession>
<evidence type="ECO:0000256" key="15">
    <source>
        <dbReference type="SAM" id="MobiDB-lite"/>
    </source>
</evidence>
<evidence type="ECO:0000256" key="4">
    <source>
        <dbReference type="ARBA" id="ARBA00011153"/>
    </source>
</evidence>
<evidence type="ECO:0000256" key="3">
    <source>
        <dbReference type="ARBA" id="ARBA00010253"/>
    </source>
</evidence>
<feature type="region of interest" description="Disordered" evidence="15">
    <location>
        <begin position="1"/>
        <end position="39"/>
    </location>
</feature>
<evidence type="ECO:0000313" key="17">
    <source>
        <dbReference type="Proteomes" id="UP001472866"/>
    </source>
</evidence>
<keyword evidence="6 13" id="KW-0436">Ligase</keyword>
<dbReference type="GO" id="GO:0004357">
    <property type="term" value="F:glutamate-cysteine ligase activity"/>
    <property type="evidence" value="ECO:0007669"/>
    <property type="project" value="UniProtKB-UniRule"/>
</dbReference>
<feature type="disulfide bond" evidence="14">
    <location>
        <begin position="141"/>
        <end position="361"/>
    </location>
</feature>
<evidence type="ECO:0000256" key="2">
    <source>
        <dbReference type="ARBA" id="ARBA00005006"/>
    </source>
</evidence>
<evidence type="ECO:0000256" key="13">
    <source>
        <dbReference type="PIRNR" id="PIRNR017901"/>
    </source>
</evidence>
<evidence type="ECO:0000256" key="10">
    <source>
        <dbReference type="ARBA" id="ARBA00022840"/>
    </source>
</evidence>
<evidence type="ECO:0000256" key="9">
    <source>
        <dbReference type="ARBA" id="ARBA00022741"/>
    </source>
</evidence>
<dbReference type="Gene3D" id="3.30.590.20">
    <property type="match status" value="1"/>
</dbReference>
<sequence length="483" mass="54481">MVASSSCHGGRLGLRTGGGGGVRGRPAPRSTHARVSARPEQQVLKRADLVEYISQGCRPKEEWRIGTEHEKFAFRLHDRKRADYADIQHMLNKLCADFSWAPIMERDNIIGAKLDGQSVTLEPGGQLELSGAPLRTLTETCAETQSHLHQMKTIAAEKGIVFLGLGFDPTSTFEECPMMPKARYDIMKAYMPTRGTLGHDMMFRSCTIQVNLDYSSELDMVRKARVSLALQPVATALFANSPIKEGKLNGYQSYRRRVWDDVDPDRCGYLPWIFEDGFGFEKYVDYALTVPMYFVYRNGRYVDVAGQSFGDFMKGNLSALPGEVATMQDWEDHLTTIFPEIRLKRFLEMRGADGGPWNMICALPAFWVGLLYDDQALQEAEDLVSSWTAMDRLHMQENVARDGLKMECAGRAGERTTMQELAKEVLRISEGGLRRRGEDEEGFLEKLHAIADKGTNQAEELESKFTKLWRGDVDPIFVDQFSI</sequence>
<keyword evidence="5 13" id="KW-0150">Chloroplast</keyword>
<dbReference type="AlphaFoldDB" id="A0AAX4PHG3"/>
<protein>
    <recommendedName>
        <fullName evidence="13">Glutamate--cysteine ligase</fullName>
        <ecNumber evidence="13">6.3.2.2</ecNumber>
    </recommendedName>
</protein>
<evidence type="ECO:0000256" key="8">
    <source>
        <dbReference type="ARBA" id="ARBA00022684"/>
    </source>
</evidence>
<dbReference type="Proteomes" id="UP001472866">
    <property type="component" value="Chromosome 11"/>
</dbReference>
<evidence type="ECO:0000256" key="11">
    <source>
        <dbReference type="ARBA" id="ARBA00022946"/>
    </source>
</evidence>
<keyword evidence="8" id="KW-0317">Glutathione biosynthesis</keyword>
<evidence type="ECO:0000256" key="1">
    <source>
        <dbReference type="ARBA" id="ARBA00004229"/>
    </source>
</evidence>
<evidence type="ECO:0000256" key="6">
    <source>
        <dbReference type="ARBA" id="ARBA00022598"/>
    </source>
</evidence>
<comment type="similarity">
    <text evidence="3 13">Belongs to the carboxylate-amine ligase family. Glutamate--cysteine ligase type 2 subfamily.</text>
</comment>
<organism evidence="16 17">
    <name type="scientific">Chloropicon roscoffensis</name>
    <dbReference type="NCBI Taxonomy" id="1461544"/>
    <lineage>
        <taxon>Eukaryota</taxon>
        <taxon>Viridiplantae</taxon>
        <taxon>Chlorophyta</taxon>
        <taxon>Chloropicophyceae</taxon>
        <taxon>Chloropicales</taxon>
        <taxon>Chloropicaceae</taxon>
        <taxon>Chloropicon</taxon>
    </lineage>
</organism>
<comment type="subcellular location">
    <subcellularLocation>
        <location evidence="1 13">Plastid</location>
        <location evidence="1 13">Chloroplast</location>
    </subcellularLocation>
</comment>
<dbReference type="InterPro" id="IPR014746">
    <property type="entry name" value="Gln_synth/guanido_kin_cat_dom"/>
</dbReference>
<dbReference type="EMBL" id="CP151511">
    <property type="protein sequence ID" value="WZN65236.1"/>
    <property type="molecule type" value="Genomic_DNA"/>
</dbReference>
<keyword evidence="17" id="KW-1185">Reference proteome</keyword>
<dbReference type="InterPro" id="IPR011556">
    <property type="entry name" value="Glut_cys_lig_pln_type"/>
</dbReference>
<dbReference type="GO" id="GO:0005524">
    <property type="term" value="F:ATP binding"/>
    <property type="evidence" value="ECO:0007669"/>
    <property type="project" value="UniProtKB-UniRule"/>
</dbReference>
<gene>
    <name evidence="16" type="ORF">HKI87_11g67930</name>
</gene>
<keyword evidence="11" id="KW-0809">Transit peptide</keyword>
<keyword evidence="9 13" id="KW-0547">Nucleotide-binding</keyword>
<dbReference type="GO" id="GO:0009507">
    <property type="term" value="C:chloroplast"/>
    <property type="evidence" value="ECO:0007669"/>
    <property type="project" value="UniProtKB-SubCell"/>
</dbReference>
<reference evidence="16 17" key="1">
    <citation type="submission" date="2024-03" db="EMBL/GenBank/DDBJ databases">
        <title>Complete genome sequence of the green alga Chloropicon roscoffensis RCC1871.</title>
        <authorList>
            <person name="Lemieux C."/>
            <person name="Pombert J.-F."/>
            <person name="Otis C."/>
            <person name="Turmel M."/>
        </authorList>
    </citation>
    <scope>NUCLEOTIDE SEQUENCE [LARGE SCALE GENOMIC DNA]</scope>
    <source>
        <strain evidence="16 17">RCC1871</strain>
    </source>
</reference>
<comment type="catalytic activity">
    <reaction evidence="13">
        <text>L-cysteine + L-glutamate + ATP = gamma-L-glutamyl-L-cysteine + ADP + phosphate + H(+)</text>
        <dbReference type="Rhea" id="RHEA:13285"/>
        <dbReference type="ChEBI" id="CHEBI:15378"/>
        <dbReference type="ChEBI" id="CHEBI:29985"/>
        <dbReference type="ChEBI" id="CHEBI:30616"/>
        <dbReference type="ChEBI" id="CHEBI:35235"/>
        <dbReference type="ChEBI" id="CHEBI:43474"/>
        <dbReference type="ChEBI" id="CHEBI:58173"/>
        <dbReference type="ChEBI" id="CHEBI:456216"/>
        <dbReference type="EC" id="6.3.2.2"/>
    </reaction>
</comment>
<dbReference type="InterPro" id="IPR006336">
    <property type="entry name" value="GCS2"/>
</dbReference>
<comment type="subunit">
    <text evidence="4">Homodimer or monomer when oxidized or reduced, respectively.</text>
</comment>
<keyword evidence="10 13" id="KW-0067">ATP-binding</keyword>